<dbReference type="PANTHER" id="PTHR37984">
    <property type="entry name" value="PROTEIN CBG26694"/>
    <property type="match status" value="1"/>
</dbReference>
<reference evidence="2 3" key="1">
    <citation type="submission" date="2021-06" db="EMBL/GenBank/DDBJ databases">
        <authorList>
            <person name="Kallberg Y."/>
            <person name="Tangrot J."/>
            <person name="Rosling A."/>
        </authorList>
    </citation>
    <scope>NUCLEOTIDE SEQUENCE [LARGE SCALE GENOMIC DNA]</scope>
    <source>
        <strain evidence="2 3">120-4 pot B 10/14</strain>
    </source>
</reference>
<protein>
    <submittedName>
        <fullName evidence="2">32852_t:CDS:1</fullName>
    </submittedName>
</protein>
<dbReference type="InterPro" id="IPR012337">
    <property type="entry name" value="RNaseH-like_sf"/>
</dbReference>
<organism evidence="2 3">
    <name type="scientific">Gigaspora margarita</name>
    <dbReference type="NCBI Taxonomy" id="4874"/>
    <lineage>
        <taxon>Eukaryota</taxon>
        <taxon>Fungi</taxon>
        <taxon>Fungi incertae sedis</taxon>
        <taxon>Mucoromycota</taxon>
        <taxon>Glomeromycotina</taxon>
        <taxon>Glomeromycetes</taxon>
        <taxon>Diversisporales</taxon>
        <taxon>Gigasporaceae</taxon>
        <taxon>Gigaspora</taxon>
    </lineage>
</organism>
<dbReference type="SUPFAM" id="SSF53098">
    <property type="entry name" value="Ribonuclease H-like"/>
    <property type="match status" value="1"/>
</dbReference>
<dbReference type="Proteomes" id="UP000789901">
    <property type="component" value="Unassembled WGS sequence"/>
</dbReference>
<feature type="domain" description="Integrase catalytic" evidence="1">
    <location>
        <begin position="1"/>
        <end position="96"/>
    </location>
</feature>
<name>A0ABN7WVM9_GIGMA</name>
<dbReference type="InterPro" id="IPR001584">
    <property type="entry name" value="Integrase_cat-core"/>
</dbReference>
<proteinExistence type="predicted"/>
<evidence type="ECO:0000313" key="3">
    <source>
        <dbReference type="Proteomes" id="UP000789901"/>
    </source>
</evidence>
<dbReference type="Gene3D" id="3.30.420.10">
    <property type="entry name" value="Ribonuclease H-like superfamily/Ribonuclease H"/>
    <property type="match status" value="1"/>
</dbReference>
<gene>
    <name evidence="2" type="ORF">GMARGA_LOCUS35707</name>
</gene>
<dbReference type="InterPro" id="IPR036397">
    <property type="entry name" value="RNaseH_sf"/>
</dbReference>
<keyword evidence="3" id="KW-1185">Reference proteome</keyword>
<dbReference type="PROSITE" id="PS50994">
    <property type="entry name" value="INTEGRASE"/>
    <property type="match status" value="1"/>
</dbReference>
<feature type="non-terminal residue" evidence="2">
    <location>
        <position position="96"/>
    </location>
</feature>
<accession>A0ABN7WVM9</accession>
<evidence type="ECO:0000313" key="2">
    <source>
        <dbReference type="EMBL" id="CAG8841933.1"/>
    </source>
</evidence>
<dbReference type="InterPro" id="IPR050951">
    <property type="entry name" value="Retrovirus_Pol_polyprotein"/>
</dbReference>
<sequence>MPVDAINMKQLWMGGSGAVMIESSLVQALQNCSAESIATFFLKDIISQHGCPHEILSDQKTHFFNKIMKEISQRTRIKQKLVSTYHLQTNGIIESS</sequence>
<evidence type="ECO:0000259" key="1">
    <source>
        <dbReference type="PROSITE" id="PS50994"/>
    </source>
</evidence>
<comment type="caution">
    <text evidence="2">The sequence shown here is derived from an EMBL/GenBank/DDBJ whole genome shotgun (WGS) entry which is preliminary data.</text>
</comment>
<dbReference type="EMBL" id="CAJVQB010067385">
    <property type="protein sequence ID" value="CAG8841933.1"/>
    <property type="molecule type" value="Genomic_DNA"/>
</dbReference>
<dbReference type="PANTHER" id="PTHR37984:SF15">
    <property type="entry name" value="INTEGRASE CATALYTIC DOMAIN-CONTAINING PROTEIN"/>
    <property type="match status" value="1"/>
</dbReference>